<feature type="non-terminal residue" evidence="11">
    <location>
        <position position="1"/>
    </location>
</feature>
<dbReference type="GO" id="GO:0004843">
    <property type="term" value="F:cysteine-type deubiquitinase activity"/>
    <property type="evidence" value="ECO:0007669"/>
    <property type="project" value="UniProtKB-EC"/>
</dbReference>
<dbReference type="InterPro" id="IPR022105">
    <property type="entry name" value="DUF3645"/>
</dbReference>
<dbReference type="InterPro" id="IPR046541">
    <property type="entry name" value="DUF6606"/>
</dbReference>
<keyword evidence="6" id="KW-0788">Thiol protease</keyword>
<evidence type="ECO:0000256" key="2">
    <source>
        <dbReference type="ARBA" id="ARBA00012759"/>
    </source>
</evidence>
<dbReference type="PANTHER" id="PTHR13367">
    <property type="entry name" value="UBIQUITIN THIOESTERASE"/>
    <property type="match status" value="1"/>
</dbReference>
<evidence type="ECO:0000313" key="12">
    <source>
        <dbReference type="Proteomes" id="UP000738349"/>
    </source>
</evidence>
<dbReference type="OrthoDB" id="3182339at2759"/>
<reference evidence="11" key="1">
    <citation type="journal article" date="2021" name="Nat. Commun.">
        <title>Genetic determinants of endophytism in the Arabidopsis root mycobiome.</title>
        <authorList>
            <person name="Mesny F."/>
            <person name="Miyauchi S."/>
            <person name="Thiergart T."/>
            <person name="Pickel B."/>
            <person name="Atanasova L."/>
            <person name="Karlsson M."/>
            <person name="Huettel B."/>
            <person name="Barry K.W."/>
            <person name="Haridas S."/>
            <person name="Chen C."/>
            <person name="Bauer D."/>
            <person name="Andreopoulos W."/>
            <person name="Pangilinan J."/>
            <person name="LaButti K."/>
            <person name="Riley R."/>
            <person name="Lipzen A."/>
            <person name="Clum A."/>
            <person name="Drula E."/>
            <person name="Henrissat B."/>
            <person name="Kohler A."/>
            <person name="Grigoriev I.V."/>
            <person name="Martin F.M."/>
            <person name="Hacquard S."/>
        </authorList>
    </citation>
    <scope>NUCLEOTIDE SEQUENCE</scope>
    <source>
        <strain evidence="11">MPI-CAGE-AT-0147</strain>
    </source>
</reference>
<evidence type="ECO:0000259" key="9">
    <source>
        <dbReference type="Pfam" id="PF12359"/>
    </source>
</evidence>
<evidence type="ECO:0000256" key="4">
    <source>
        <dbReference type="ARBA" id="ARBA00022786"/>
    </source>
</evidence>
<evidence type="ECO:0000256" key="5">
    <source>
        <dbReference type="ARBA" id="ARBA00022801"/>
    </source>
</evidence>
<comment type="caution">
    <text evidence="11">The sequence shown here is derived from an EMBL/GenBank/DDBJ whole genome shotgun (WGS) entry which is preliminary data.</text>
</comment>
<dbReference type="EMBL" id="JAGMUV010000024">
    <property type="protein sequence ID" value="KAH7121598.1"/>
    <property type="molecule type" value="Genomic_DNA"/>
</dbReference>
<keyword evidence="4" id="KW-0833">Ubl conjugation pathway</keyword>
<evidence type="ECO:0000259" key="10">
    <source>
        <dbReference type="Pfam" id="PF20255"/>
    </source>
</evidence>
<keyword evidence="12" id="KW-1185">Reference proteome</keyword>
<dbReference type="Pfam" id="PF12340">
    <property type="entry name" value="DUF3638"/>
    <property type="match status" value="1"/>
</dbReference>
<feature type="domain" description="DUF6606" evidence="10">
    <location>
        <begin position="12"/>
        <end position="283"/>
    </location>
</feature>
<evidence type="ECO:0000259" key="8">
    <source>
        <dbReference type="Pfam" id="PF12340"/>
    </source>
</evidence>
<feature type="domain" description="DUF3638" evidence="8">
    <location>
        <begin position="2053"/>
        <end position="2274"/>
    </location>
</feature>
<evidence type="ECO:0000256" key="1">
    <source>
        <dbReference type="ARBA" id="ARBA00000707"/>
    </source>
</evidence>
<dbReference type="GO" id="GO:0006508">
    <property type="term" value="P:proteolysis"/>
    <property type="evidence" value="ECO:0007669"/>
    <property type="project" value="UniProtKB-KW"/>
</dbReference>
<sequence length="3183" mass="359233">MATGQESLASAVFNHLVLPPKLPSAFDGADISLIEDLGSRLAAACRTLRNLCHLNNDPVWDVFQTSVEGTRALNREFLAKEDLVGAFGNLKTNWLALHLTKQNAALLVHRDQSADSVIFEAFEVAAPTAKVLEAKHALTWEFPGRAASIPKDDFDDKSFQNTLSHFLEQASSEAFDKFAARASKGGMTVVETRDSARPTLITEMLMPLLEGIGKPIEVCMVQKRVRDDVVLGSSELPWRRSPYWLLLRVALARILSDVFRDTVPGTDRVHFKFIMCVLLVNFLKDCTGSLGPEQTLMLQAKLCRRLDKLESERLAASGPLQLTYESFFTATADFFKVIVLDSQQQVTNSWENYKTKNLRRIPTLPRRAPNKDLQLLLPNSGTVLSQLLTQNTKVSLKKEDVGPQSLNEATDSQVNELADRAATLVDMEADIMTQLQVAPLADPEQRCTKLSKQLRNYLSMVDDRFGDDALLMSRHLLRLFELWVAMDKAATTACPLLIEYHPVFVPEALDVLCLLTFDELTRLRQVQEYMASRVTSRIVDTASIFFDGRFQISFPQQFIAETPEGKDIMSLGEQINTASELAKVSKGKELAKLMAEYNDLSEAIEDGICRCTRLPDGSKDVRGCTKCFNWRTRNRMRIFAHEAFLPTREEQCATILFELAAPEYLKAYRIATWKLRLLGSRPFPVARNQPALLLQEFVSLMPYLNHDQDFAPFTLASQTKSYLQTHYRGMLLPKTWPDVSLPFAPCFSYFDTEANVWISEVTGVPWYQYLLGSWLPAGVMDPYKNESARLEDMVFPPSSYKIAANAPNCPSDFSVHEFSAFQRIISGRRRRWLVLLVELGATNLNFSNETTSTFLNHIALQAGPIHPDPSALRETHGWFKNEDFCVRLIEQLRCRLDTLVSNRREVFCMSTMVTLTLRLHHLGPRNSRADVHGLLLKIREITSNWIINLRQEVTSATDAEMAQTTATFAFWAALLCRQTFSIYLDTPDTLDALEGHDLLQFFRASIALQENLLITPDALPPLLQGLLLRDSFMSYSMRGIFEKWALQSHSVLEDAINETWTTSDPNSRSYSPWSFVEGQRSLWILSRIASNGSWSTSQTVHYHILQGHLLVDGKPLGRLPSQVRENPSIRDLFQNQHLLARPSELPGMEYQLVSLVNGHQIHIGLRDREVIIQAKFKYSLLEYVPSTVFKGKSDMDGMSDMDLPSGLVDDCVHWLNLDSGMLEIRRKPHIWRSKSSNWILNVPKRVCTRHSGICPHTGSKRPGSRLIEPRSEIGMKVARIFQHFEDVKKLVIFQPLNRCGRLTVEMKRLELKFSVNNNGLLACPQLASEIDRDQNPGALYGLASQIVLRSIVNPSQRSLIVPLGLTYSWDRKGMHVIVKITESNNYARFNIDPLLGRIDCAQEPEILYLKALLHAATSFPLPDELTGRTGTEEAIHCLTSACSQPWTPLSGLSTHLLLLLKSLSPIPKYYPSGLKTYQMIKRDRGLTMTIQHEGLAALAESILQKSQELQMFQLTAAKRVTRNPKDISDKHLSLRSLIRRQIYARICSPSDCLALAEAAQSFPYKPRDRRGYAEGLQVNQVKRPDRLPTLTTLAHLFKTTRDVTEGFQDLQRINIHELLDADILSMWGKVVQTCRSDNSTKYVRLFMLALLALDRNAEGMKLVFWLATIAKNSRLREIGPPEASSFTKFKVFETPSADILTKHILEPQLNYDKTHDTLEILQARSLGAVSRDDFETQQKAEAGEIAKAIAEEWPCAPRTAHELQSRHADSNFDFIVMSLAWQGLELEIERMTHNYQLSCYLKQLQDIVDETLQHEIQPSLETEEEIRHPALGNSTESALTLPEDYYFIVPALETGLARIPYGKPFRDLNLHDDSPMSSVSGLSSPGDTPLDVSSLPKELAILDNIIDTFVQSPNPPRKQYGEDLKSSLWALVRHRQRSASLHQPPQNLDINSHLCLAEQTLSRHAKTITDSLLQGGQCYKWLALGNLMLCLSPVALLEQLRNDNAQQLGPGMKEALVWYGVLITRIQRLRRMQDASLRGDNRRLVEEQNNVGHTNWSPVDRPEWLLLEIDNDLLIRQSQVDVARAIVSPSPSTNSVLQMNMGQGKTSCIMPMAATMLADSTQLCRLIVPRALLLQTALVIQRRIGRLVGRTVQHIPFERRSPKGAEALELYERIHKDTHASGGVMLCLPEHILSFQLSGVQQLADEDSQTAQKMMQIQEWIHTESRDILDESDLTLSPKTQLIYPSGLPVLVDGHPHRWEVVQDLLALVEGHCSLLESKCKGSIQILRRHQGYPIIHFLDGKVVDALNGLLVDDVCEGRLARLQLKNPSDTKGQKAIALIVSGVDASKSTWRMAEAALADDIFGVKCLYLLRGLISERIILLCLKKRWNVQFGLHPDRAPIAVPFEAKGVPSQTAEYGHPDTALVLTCLAFYQTGLSKSQVIQSLNHIIRADDPATQYEHWVQGCEALPARVRHVNLLSVDDDAQMEEVWKCLRFDRHVLNQYMNNFVFPRHAKQFGVKRQASGWDIPLLATDSSSHNESSRSRLTTGFSGTNDNKRLLPETIRQDDLAALVHTNAEVLGCLLEDRNKECYQAVDDFRRHLSEKGLLELLHKQQIRVLIDAGAHILEMENHDLAQAWLDIDHTAQGAVYFDREGRVMVIARFQKSAISLSASSFADSMDQCVVYIDEAHTRGTDLKLPLHAKGVVTLGMGQTKDQTVQAAMRLRQLGSTQSVAFIAPPEVYQSIIDLRPADPKLEDGRPVTSHDVVRWLLEQSCKANEDIMSLHIAQGFDFCRRTNALWKYKNTTRTEGADHELISAMQLREDQSIEELYGPKDTALDMVPTQLDFPKLQAFSSNLQFQRLDLNKYGIKNDSSALGEVEQEREVEFEVEQVREKQKPVAFDPLKFPGLDEYISRFVKTSELDLAGPFIQAFTFVGITNIGRKFGVHDTASKLFVSMEFSKTVKGRPETESIVVVNQRPVEWVLWSASTATALIVIPEEAELLLPRLQSVAESRVWLLSYAAPVTKSMRIFDTLQFFTVPSRKKLDEFPGWLSLELGIIAGKLYFDYAEYKPLLAWLGVQEGSCDVPDSADDASPIVSPIGTDGLSIEKPLKFLLEWLAFRRETQDITHTPMGYVCRRRLLKPDHSFFVTGADESDMIDKMPRCHQTSEQVRDHILDSDDDSDW</sequence>
<proteinExistence type="predicted"/>
<gene>
    <name evidence="11" type="ORF">EDB81DRAFT_605619</name>
</gene>
<feature type="compositionally biased region" description="Polar residues" evidence="7">
    <location>
        <begin position="2544"/>
        <end position="2553"/>
    </location>
</feature>
<dbReference type="InterPro" id="IPR022099">
    <property type="entry name" value="DUF3638"/>
</dbReference>
<evidence type="ECO:0000256" key="6">
    <source>
        <dbReference type="ARBA" id="ARBA00022807"/>
    </source>
</evidence>
<comment type="catalytic activity">
    <reaction evidence="1">
        <text>Thiol-dependent hydrolysis of ester, thioester, amide, peptide and isopeptide bonds formed by the C-terminal Gly of ubiquitin (a 76-residue protein attached to proteins as an intracellular targeting signal).</text>
        <dbReference type="EC" id="3.4.19.12"/>
    </reaction>
</comment>
<dbReference type="EC" id="3.4.19.12" evidence="2"/>
<keyword evidence="5" id="KW-0378">Hydrolase</keyword>
<evidence type="ECO:0000256" key="3">
    <source>
        <dbReference type="ARBA" id="ARBA00022670"/>
    </source>
</evidence>
<feature type="domain" description="DUF3645" evidence="9">
    <location>
        <begin position="2395"/>
        <end position="2427"/>
    </location>
</feature>
<dbReference type="Pfam" id="PF20255">
    <property type="entry name" value="DUF6606"/>
    <property type="match status" value="1"/>
</dbReference>
<keyword evidence="3" id="KW-0645">Protease</keyword>
<evidence type="ECO:0000313" key="11">
    <source>
        <dbReference type="EMBL" id="KAH7121598.1"/>
    </source>
</evidence>
<feature type="region of interest" description="Disordered" evidence="7">
    <location>
        <begin position="2534"/>
        <end position="2553"/>
    </location>
</feature>
<organism evidence="11 12">
    <name type="scientific">Dactylonectria macrodidyma</name>
    <dbReference type="NCBI Taxonomy" id="307937"/>
    <lineage>
        <taxon>Eukaryota</taxon>
        <taxon>Fungi</taxon>
        <taxon>Dikarya</taxon>
        <taxon>Ascomycota</taxon>
        <taxon>Pezizomycotina</taxon>
        <taxon>Sordariomycetes</taxon>
        <taxon>Hypocreomycetidae</taxon>
        <taxon>Hypocreales</taxon>
        <taxon>Nectriaceae</taxon>
        <taxon>Dactylonectria</taxon>
    </lineage>
</organism>
<dbReference type="Pfam" id="PF12359">
    <property type="entry name" value="DUF3645"/>
    <property type="match status" value="1"/>
</dbReference>
<dbReference type="Proteomes" id="UP000738349">
    <property type="component" value="Unassembled WGS sequence"/>
</dbReference>
<evidence type="ECO:0000256" key="7">
    <source>
        <dbReference type="SAM" id="MobiDB-lite"/>
    </source>
</evidence>
<protein>
    <recommendedName>
        <fullName evidence="2">ubiquitinyl hydrolase 1</fullName>
        <ecNumber evidence="2">3.4.19.12</ecNumber>
    </recommendedName>
</protein>
<accession>A0A9P9DM05</accession>
<name>A0A9P9DM05_9HYPO</name>
<dbReference type="InterPro" id="IPR051346">
    <property type="entry name" value="OTU_Deubiquitinase"/>
</dbReference>
<dbReference type="PANTHER" id="PTHR13367:SF33">
    <property type="entry name" value="P-LOOP CONTAINING NUCLEOSIDE TRIPHOSPHATE HYDROLASE PROTEIN"/>
    <property type="match status" value="1"/>
</dbReference>